<dbReference type="EMBL" id="JRHC01000001">
    <property type="protein sequence ID" value="KJF44067.1"/>
    <property type="molecule type" value="Genomic_DNA"/>
</dbReference>
<organism evidence="1 2">
    <name type="scientific">Draconibacterium sediminis</name>
    <dbReference type="NCBI Taxonomy" id="1544798"/>
    <lineage>
        <taxon>Bacteria</taxon>
        <taxon>Pseudomonadati</taxon>
        <taxon>Bacteroidota</taxon>
        <taxon>Bacteroidia</taxon>
        <taxon>Marinilabiliales</taxon>
        <taxon>Prolixibacteraceae</taxon>
        <taxon>Draconibacterium</taxon>
    </lineage>
</organism>
<evidence type="ECO:0000313" key="1">
    <source>
        <dbReference type="EMBL" id="KJF44067.1"/>
    </source>
</evidence>
<evidence type="ECO:0000313" key="2">
    <source>
        <dbReference type="Proteomes" id="UP000032544"/>
    </source>
</evidence>
<reference evidence="1 2" key="1">
    <citation type="submission" date="2014-09" db="EMBL/GenBank/DDBJ databases">
        <title>Draft Genome Sequence of Draconibacterium sp. JN14CK-3.</title>
        <authorList>
            <person name="Dong C."/>
            <person name="Lai Q."/>
            <person name="Shao Z."/>
        </authorList>
    </citation>
    <scope>NUCLEOTIDE SEQUENCE [LARGE SCALE GENOMIC DNA]</scope>
    <source>
        <strain evidence="1 2">JN14CK-3</strain>
    </source>
</reference>
<proteinExistence type="predicted"/>
<dbReference type="AlphaFoldDB" id="A0A0D8JAX9"/>
<gene>
    <name evidence="1" type="ORF">LH29_00570</name>
</gene>
<keyword evidence="2" id="KW-1185">Reference proteome</keyword>
<name>A0A0D8JAX9_9BACT</name>
<sequence length="70" mass="8190">MEDEKAKSTEEYTLLLCLDSGELEIVKLEDLPRNWPLGQYCSRRTGTKSEMENLRRILIHNNLKTLMKHG</sequence>
<dbReference type="Proteomes" id="UP000032544">
    <property type="component" value="Unassembled WGS sequence"/>
</dbReference>
<comment type="caution">
    <text evidence="1">The sequence shown here is derived from an EMBL/GenBank/DDBJ whole genome shotgun (WGS) entry which is preliminary data.</text>
</comment>
<protein>
    <submittedName>
        <fullName evidence="1">Uncharacterized protein</fullName>
    </submittedName>
</protein>
<accession>A0A0D8JAX9</accession>